<gene>
    <name evidence="2" type="ORF">OC940_08720</name>
</gene>
<proteinExistence type="predicted"/>
<dbReference type="CDD" id="cd07344">
    <property type="entry name" value="M48_yhfN_like"/>
    <property type="match status" value="1"/>
</dbReference>
<keyword evidence="3" id="KW-1185">Reference proteome</keyword>
<evidence type="ECO:0000259" key="1">
    <source>
        <dbReference type="Pfam" id="PF01863"/>
    </source>
</evidence>
<dbReference type="RefSeq" id="WP_301621604.1">
    <property type="nucleotide sequence ID" value="NZ_JAOSKY010000003.1"/>
</dbReference>
<evidence type="ECO:0000313" key="3">
    <source>
        <dbReference type="Proteomes" id="UP001139955"/>
    </source>
</evidence>
<accession>A0A9X2XFC2</accession>
<organism evidence="2 3">
    <name type="scientific">Pseudomonas koreensis</name>
    <dbReference type="NCBI Taxonomy" id="198620"/>
    <lineage>
        <taxon>Bacteria</taxon>
        <taxon>Pseudomonadati</taxon>
        <taxon>Pseudomonadota</taxon>
        <taxon>Gammaproteobacteria</taxon>
        <taxon>Pseudomonadales</taxon>
        <taxon>Pseudomonadaceae</taxon>
        <taxon>Pseudomonas</taxon>
    </lineage>
</organism>
<dbReference type="PANTHER" id="PTHR30399">
    <property type="entry name" value="UNCHARACTERIZED PROTEIN YGJP"/>
    <property type="match status" value="1"/>
</dbReference>
<dbReference type="InterPro" id="IPR002725">
    <property type="entry name" value="YgjP-like_metallopeptidase"/>
</dbReference>
<reference evidence="2" key="1">
    <citation type="submission" date="2022-09" db="EMBL/GenBank/DDBJ databases">
        <authorList>
            <person name="Cesa-Luna C."/>
            <person name="Girard L."/>
            <person name="Lood C."/>
            <person name="Hofte M."/>
            <person name="De Mot R."/>
        </authorList>
    </citation>
    <scope>NUCLEOTIDE SEQUENCE</scope>
    <source>
        <strain evidence="2">B1M3-32</strain>
    </source>
</reference>
<protein>
    <submittedName>
        <fullName evidence="2">M48 family metallopeptidase</fullName>
    </submittedName>
</protein>
<comment type="caution">
    <text evidence="2">The sequence shown here is derived from an EMBL/GenBank/DDBJ whole genome shotgun (WGS) entry which is preliminary data.</text>
</comment>
<dbReference type="Gene3D" id="3.30.2010.10">
    <property type="entry name" value="Metalloproteases ('zincins'), catalytic domain"/>
    <property type="match status" value="1"/>
</dbReference>
<name>A0A9X2XFC2_9PSED</name>
<dbReference type="PANTHER" id="PTHR30399:SF1">
    <property type="entry name" value="UTP PYROPHOSPHATASE"/>
    <property type="match status" value="1"/>
</dbReference>
<dbReference type="Proteomes" id="UP001139955">
    <property type="component" value="Unassembled WGS sequence"/>
</dbReference>
<reference evidence="2" key="2">
    <citation type="journal article" date="2023" name="mSystems">
        <title>Charting the Lipopeptidome of Nonpathogenic Pseudomonas.</title>
        <authorList>
            <person name="Cesa-Luna C."/>
            <person name="Geudens N."/>
            <person name="Girard L."/>
            <person name="De Roo V."/>
            <person name="Maklad H.R."/>
            <person name="Martins J.C."/>
            <person name="Hofte M."/>
            <person name="De Mot R."/>
        </authorList>
    </citation>
    <scope>NUCLEOTIDE SEQUENCE</scope>
    <source>
        <strain evidence="2">B1M3-32</strain>
    </source>
</reference>
<sequence length="235" mass="27478">MLLRQVRDIEYQLLPGSDRQTTDIVIERDGLITVRPPRRMTPEQVDETVLSKRMWIYRNLADWRDLNATRVTREWVGGESFLYLGSSYRLQLVQEQDESLKLKDGRFCLLRSVVETGGHELAQQIFESFYKEKGLARLSKRVAFFASKVGVTPGNVHVKDIGYRWASCLKNGDLHFHWKCLMAPPTIIDYIVVHELCHLHHRDHSDAFWNEVDKVLPDYRDRKEWLRGRGAGLDL</sequence>
<dbReference type="EMBL" id="JAOSKY010000003">
    <property type="protein sequence ID" value="MCU7247882.1"/>
    <property type="molecule type" value="Genomic_DNA"/>
</dbReference>
<feature type="domain" description="YgjP-like metallopeptidase" evidence="1">
    <location>
        <begin position="21"/>
        <end position="227"/>
    </location>
</feature>
<dbReference type="InterPro" id="IPR053136">
    <property type="entry name" value="UTP_pyrophosphatase-like"/>
</dbReference>
<dbReference type="Pfam" id="PF01863">
    <property type="entry name" value="YgjP-like"/>
    <property type="match status" value="1"/>
</dbReference>
<evidence type="ECO:0000313" key="2">
    <source>
        <dbReference type="EMBL" id="MCU7247882.1"/>
    </source>
</evidence>
<dbReference type="AlphaFoldDB" id="A0A9X2XFC2"/>